<feature type="transmembrane region" description="Helical" evidence="2">
    <location>
        <begin position="574"/>
        <end position="597"/>
    </location>
</feature>
<feature type="chain" id="PRO_5019327570" evidence="3">
    <location>
        <begin position="23"/>
        <end position="635"/>
    </location>
</feature>
<feature type="region of interest" description="Disordered" evidence="1">
    <location>
        <begin position="191"/>
        <end position="216"/>
    </location>
</feature>
<feature type="compositionally biased region" description="Basic residues" evidence="1">
    <location>
        <begin position="604"/>
        <end position="621"/>
    </location>
</feature>
<reference evidence="4 5" key="1">
    <citation type="journal article" date="2018" name="Gigascience">
        <title>Genomes of trombidid mites reveal novel predicted allergens and laterally-transferred genes associated with secondary metabolism.</title>
        <authorList>
            <person name="Dong X."/>
            <person name="Chaisiri K."/>
            <person name="Xia D."/>
            <person name="Armstrong S.D."/>
            <person name="Fang Y."/>
            <person name="Donnelly M.J."/>
            <person name="Kadowaki T."/>
            <person name="McGarry J.W."/>
            <person name="Darby A.C."/>
            <person name="Makepeace B.L."/>
        </authorList>
    </citation>
    <scope>NUCLEOTIDE SEQUENCE [LARGE SCALE GENOMIC DNA]</scope>
    <source>
        <strain evidence="4">UoL-UT</strain>
    </source>
</reference>
<evidence type="ECO:0000313" key="5">
    <source>
        <dbReference type="Proteomes" id="UP000288716"/>
    </source>
</evidence>
<protein>
    <submittedName>
        <fullName evidence="4">Uncharacterized protein</fullName>
    </submittedName>
</protein>
<dbReference type="SUPFAM" id="SSF50923">
    <property type="entry name" value="Hemopexin-like domain"/>
    <property type="match status" value="1"/>
</dbReference>
<feature type="compositionally biased region" description="Gly residues" evidence="1">
    <location>
        <begin position="205"/>
        <end position="214"/>
    </location>
</feature>
<keyword evidence="2" id="KW-0472">Membrane</keyword>
<keyword evidence="3" id="KW-0732">Signal</keyword>
<dbReference type="OrthoDB" id="6529870at2759"/>
<feature type="compositionally biased region" description="Polar residues" evidence="1">
    <location>
        <begin position="626"/>
        <end position="635"/>
    </location>
</feature>
<dbReference type="InterPro" id="IPR036375">
    <property type="entry name" value="Hemopexin-like_dom_sf"/>
</dbReference>
<dbReference type="Gene3D" id="2.110.10.10">
    <property type="entry name" value="Hemopexin-like domain"/>
    <property type="match status" value="1"/>
</dbReference>
<dbReference type="EMBL" id="NCKV01000436">
    <property type="protein sequence ID" value="RWS30626.1"/>
    <property type="molecule type" value="Genomic_DNA"/>
</dbReference>
<feature type="signal peptide" evidence="3">
    <location>
        <begin position="1"/>
        <end position="22"/>
    </location>
</feature>
<proteinExistence type="predicted"/>
<evidence type="ECO:0000256" key="3">
    <source>
        <dbReference type="SAM" id="SignalP"/>
    </source>
</evidence>
<name>A0A443SSZ2_9ACAR</name>
<sequence length="635" mass="71735">MKSINLRFVFVLFLVILEQVVGQGSSAPRAHAYRVKSLCYDYPHSDGSDAEFKDKANQLEIDAAVWTVNRDGREEVYIFYHNVVMKFRFESAGNTPILDTTREDQNITKLFAGLSKVTAAFSAGRLFYLIDQKSKQIQIFDGNLVVQTLPGDEVKKRNPWLQDNPGNVMFAPIRIAGKGSNGSLLVHWRTASGKSKRQAGNGTKPKGGGGGGPGPNKAAPYKFELYDIETLAKPNRGDVEGYLVSGFGRGLEPITLNSRGMYFTSDGRACHFNKDNYANDFRLEPKTEMNDINHQPPCWLASVFLGCPQSFCYQSDLDDIYYYKRHTNAPVYMLFREAYFYQVAVDTGKPLPMKAPRVADVKFQKSVTDIEQLMENIDAAFNFQENNTWITVMIKNDIVKYYENDKLVNTDTDKPAGVFEGFGQSVRIDTAVFDQSKKFLYVFFGNHYSTYARDMPRGLNRWKPVKANQTFDDFKGLPPYLDASLDHFNGKLLYFLRGSYYYQMNVGDNPSANVFDVKPSIVDTSGEEGLFHIEGCPEQNKKLNLKSRYRDFKPARYVPVVGSTGDNKTTWNPIWITLIATIAFVVLSLLIGAFFLLDKKRRRKIKKKKGKKGKKAKKGKSDRKSQSSSIGSAIN</sequence>
<feature type="region of interest" description="Disordered" evidence="1">
    <location>
        <begin position="604"/>
        <end position="635"/>
    </location>
</feature>
<dbReference type="Proteomes" id="UP000288716">
    <property type="component" value="Unassembled WGS sequence"/>
</dbReference>
<comment type="caution">
    <text evidence="4">The sequence shown here is derived from an EMBL/GenBank/DDBJ whole genome shotgun (WGS) entry which is preliminary data.</text>
</comment>
<keyword evidence="2" id="KW-0812">Transmembrane</keyword>
<organism evidence="4 5">
    <name type="scientific">Leptotrombidium deliense</name>
    <dbReference type="NCBI Taxonomy" id="299467"/>
    <lineage>
        <taxon>Eukaryota</taxon>
        <taxon>Metazoa</taxon>
        <taxon>Ecdysozoa</taxon>
        <taxon>Arthropoda</taxon>
        <taxon>Chelicerata</taxon>
        <taxon>Arachnida</taxon>
        <taxon>Acari</taxon>
        <taxon>Acariformes</taxon>
        <taxon>Trombidiformes</taxon>
        <taxon>Prostigmata</taxon>
        <taxon>Anystina</taxon>
        <taxon>Parasitengona</taxon>
        <taxon>Trombiculoidea</taxon>
        <taxon>Trombiculidae</taxon>
        <taxon>Leptotrombidium</taxon>
    </lineage>
</organism>
<dbReference type="AlphaFoldDB" id="A0A443SSZ2"/>
<evidence type="ECO:0000313" key="4">
    <source>
        <dbReference type="EMBL" id="RWS30626.1"/>
    </source>
</evidence>
<keyword evidence="5" id="KW-1185">Reference proteome</keyword>
<evidence type="ECO:0000256" key="1">
    <source>
        <dbReference type="SAM" id="MobiDB-lite"/>
    </source>
</evidence>
<keyword evidence="2" id="KW-1133">Transmembrane helix</keyword>
<evidence type="ECO:0000256" key="2">
    <source>
        <dbReference type="SAM" id="Phobius"/>
    </source>
</evidence>
<dbReference type="VEuPathDB" id="VectorBase:LDEU001411"/>
<gene>
    <name evidence="4" type="ORF">B4U80_13616</name>
</gene>
<accession>A0A443SSZ2</accession>